<dbReference type="RefSeq" id="WP_061171508.1">
    <property type="nucleotide sequence ID" value="NZ_FCOA02000035.1"/>
</dbReference>
<gene>
    <name evidence="1" type="ORF">AWB79_06485</name>
</gene>
<dbReference type="Proteomes" id="UP000054851">
    <property type="component" value="Unassembled WGS sequence"/>
</dbReference>
<organism evidence="1 2">
    <name type="scientific">Caballeronia hypogeia</name>
    <dbReference type="NCBI Taxonomy" id="1777140"/>
    <lineage>
        <taxon>Bacteria</taxon>
        <taxon>Pseudomonadati</taxon>
        <taxon>Pseudomonadota</taxon>
        <taxon>Betaproteobacteria</taxon>
        <taxon>Burkholderiales</taxon>
        <taxon>Burkholderiaceae</taxon>
        <taxon>Caballeronia</taxon>
    </lineage>
</organism>
<reference evidence="1" key="1">
    <citation type="submission" date="2016-01" db="EMBL/GenBank/DDBJ databases">
        <authorList>
            <person name="Peeters C."/>
        </authorList>
    </citation>
    <scope>NUCLEOTIDE SEQUENCE</scope>
    <source>
        <strain evidence="1">LMG 29322</strain>
    </source>
</reference>
<dbReference type="AlphaFoldDB" id="A0A158D6P1"/>
<comment type="caution">
    <text evidence="1">The sequence shown here is derived from an EMBL/GenBank/DDBJ whole genome shotgun (WGS) entry which is preliminary data.</text>
</comment>
<proteinExistence type="predicted"/>
<evidence type="ECO:0000313" key="2">
    <source>
        <dbReference type="Proteomes" id="UP000054851"/>
    </source>
</evidence>
<dbReference type="EMBL" id="FCOA02000035">
    <property type="protein sequence ID" value="SAK89886.1"/>
    <property type="molecule type" value="Genomic_DNA"/>
</dbReference>
<sequence>MSTLTIVDLHQEKELSLSDMSRIVGGHDVEKEKALVEAYRVINEMNNLENTPDPAPPHVSMKLPG</sequence>
<keyword evidence="2" id="KW-1185">Reference proteome</keyword>
<protein>
    <submittedName>
        <fullName evidence="1">Uncharacterized protein</fullName>
    </submittedName>
</protein>
<name>A0A158D6P1_9BURK</name>
<dbReference type="OrthoDB" id="9109339at2"/>
<accession>A0A158D6P1</accession>
<evidence type="ECO:0000313" key="1">
    <source>
        <dbReference type="EMBL" id="SAK89886.1"/>
    </source>
</evidence>